<organism evidence="2 3">
    <name type="scientific">Azospirillum argentinense</name>
    <dbReference type="NCBI Taxonomy" id="2970906"/>
    <lineage>
        <taxon>Bacteria</taxon>
        <taxon>Pseudomonadati</taxon>
        <taxon>Pseudomonadota</taxon>
        <taxon>Alphaproteobacteria</taxon>
        <taxon>Rhodospirillales</taxon>
        <taxon>Azospirillaceae</taxon>
        <taxon>Azospirillum</taxon>
    </lineage>
</organism>
<comment type="caution">
    <text evidence="2">The sequence shown here is derived from an EMBL/GenBank/DDBJ whole genome shotgun (WGS) entry which is preliminary data.</text>
</comment>
<evidence type="ECO:0000313" key="2">
    <source>
        <dbReference type="EMBL" id="KAA1056571.1"/>
    </source>
</evidence>
<evidence type="ECO:0000256" key="1">
    <source>
        <dbReference type="SAM" id="Phobius"/>
    </source>
</evidence>
<proteinExistence type="predicted"/>
<accession>A0A5B0KX79</accession>
<protein>
    <submittedName>
        <fullName evidence="2">Uncharacterized protein</fullName>
    </submittedName>
</protein>
<keyword evidence="1" id="KW-0472">Membrane</keyword>
<feature type="transmembrane region" description="Helical" evidence="1">
    <location>
        <begin position="16"/>
        <end position="39"/>
    </location>
</feature>
<dbReference type="EMBL" id="VEWN01000004">
    <property type="protein sequence ID" value="KAA1056571.1"/>
    <property type="molecule type" value="Genomic_DNA"/>
</dbReference>
<evidence type="ECO:0000313" key="3">
    <source>
        <dbReference type="Proteomes" id="UP000325333"/>
    </source>
</evidence>
<name>A0A5B0KX79_9PROT</name>
<keyword evidence="1" id="KW-0812">Transmembrane</keyword>
<dbReference type="RefSeq" id="WP_149649706.1">
    <property type="nucleotide sequence ID" value="NZ_VEWN01000004.1"/>
</dbReference>
<reference evidence="2 3" key="1">
    <citation type="submission" date="2019-07" db="EMBL/GenBank/DDBJ databases">
        <title>Genome sequencing of the stress-tolerant strain Azospirillum brasilense Az19.</title>
        <authorList>
            <person name="Maroniche G.A."/>
            <person name="Garcia J.E."/>
            <person name="Pagnussat L."/>
            <person name="Amenta M."/>
            <person name="Creus C.M."/>
        </authorList>
    </citation>
    <scope>NUCLEOTIDE SEQUENCE [LARGE SCALE GENOMIC DNA]</scope>
    <source>
        <strain evidence="2 3">Az19</strain>
    </source>
</reference>
<keyword evidence="1" id="KW-1133">Transmembrane helix</keyword>
<dbReference type="AlphaFoldDB" id="A0A5B0KX79"/>
<sequence>MMHSRRKPMEKSQYKYIIILMAKTIVVFGAIAIAGYLIFGHNNDVHPLENKPMVVPLLR</sequence>
<gene>
    <name evidence="2" type="ORF">FH063_004719</name>
</gene>
<dbReference type="Proteomes" id="UP000325333">
    <property type="component" value="Unassembled WGS sequence"/>
</dbReference>